<name>A0ACC2YHI5_9PEZI</name>
<sequence>MLTGYHKFDPRGDVKLVLERHSCPQEIPDGLLPLAERDDSQNDLAPSAQSEEAPAELTDAPAEAEEIPAEPVETWAETEDAPPEPVDTWPEPVDAPAEAGTLDSVVALAELNHADAP</sequence>
<organism evidence="1 2">
    <name type="scientific">Coniosporium tulheliwenetii</name>
    <dbReference type="NCBI Taxonomy" id="3383036"/>
    <lineage>
        <taxon>Eukaryota</taxon>
        <taxon>Fungi</taxon>
        <taxon>Dikarya</taxon>
        <taxon>Ascomycota</taxon>
        <taxon>Pezizomycotina</taxon>
        <taxon>Dothideomycetes</taxon>
        <taxon>Dothideomycetes incertae sedis</taxon>
        <taxon>Coniosporium</taxon>
    </lineage>
</organism>
<keyword evidence="2" id="KW-1185">Reference proteome</keyword>
<protein>
    <submittedName>
        <fullName evidence="1">Uncharacterized protein</fullName>
    </submittedName>
</protein>
<proteinExistence type="predicted"/>
<gene>
    <name evidence="1" type="ORF">H2199_008826</name>
</gene>
<evidence type="ECO:0000313" key="1">
    <source>
        <dbReference type="EMBL" id="KAJ9634777.1"/>
    </source>
</evidence>
<accession>A0ACC2YHI5</accession>
<feature type="non-terminal residue" evidence="1">
    <location>
        <position position="117"/>
    </location>
</feature>
<dbReference type="Proteomes" id="UP001172680">
    <property type="component" value="Unassembled WGS sequence"/>
</dbReference>
<dbReference type="EMBL" id="JAPDRP010000030">
    <property type="protein sequence ID" value="KAJ9634777.1"/>
    <property type="molecule type" value="Genomic_DNA"/>
</dbReference>
<reference evidence="1" key="1">
    <citation type="submission" date="2022-10" db="EMBL/GenBank/DDBJ databases">
        <title>Culturing micro-colonial fungi from biological soil crusts in the Mojave desert and describing Neophaeococcomyces mojavensis, and introducing the new genera and species Taxawa tesnikishii.</title>
        <authorList>
            <person name="Kurbessoian T."/>
            <person name="Stajich J.E."/>
        </authorList>
    </citation>
    <scope>NUCLEOTIDE SEQUENCE</scope>
    <source>
        <strain evidence="1">JES_115</strain>
    </source>
</reference>
<comment type="caution">
    <text evidence="1">The sequence shown here is derived from an EMBL/GenBank/DDBJ whole genome shotgun (WGS) entry which is preliminary data.</text>
</comment>
<evidence type="ECO:0000313" key="2">
    <source>
        <dbReference type="Proteomes" id="UP001172680"/>
    </source>
</evidence>